<accession>A0ABM5WAD6</accession>
<dbReference type="PANTHER" id="PTHR34382">
    <property type="entry name" value="PTS SYSTEM N,N'-DIACETYLCHITOBIOSE-SPECIFIC EIIA COMPONENT"/>
    <property type="match status" value="1"/>
</dbReference>
<dbReference type="RefSeq" id="WP_071878028.1">
    <property type="nucleotide sequence ID" value="NZ_JXLC01000014.1"/>
</dbReference>
<sequence>MNEETIIMTLISEGGGARAKSLQAIRAARAGDFAKSEMLMREAKYALKKAHNYQTKLIQTEIANQSIPISLLLIHAQDHLMNALTVNELSKEIIENLKERRD</sequence>
<dbReference type="EMBL" id="CP013614">
    <property type="protein sequence ID" value="ALS01670.1"/>
    <property type="molecule type" value="Genomic_DNA"/>
</dbReference>
<evidence type="ECO:0000256" key="2">
    <source>
        <dbReference type="ARBA" id="ARBA00022597"/>
    </source>
</evidence>
<reference evidence="6 7" key="1">
    <citation type="submission" date="2015-12" db="EMBL/GenBank/DDBJ databases">
        <authorList>
            <person name="Lauer A."/>
            <person name="Humrighouse B."/>
            <person name="Loparev V."/>
            <person name="Shewmaker P.L."/>
            <person name="Whitney A.M."/>
            <person name="McLaughlin R.W."/>
        </authorList>
    </citation>
    <scope>NUCLEOTIDE SEQUENCE [LARGE SCALE GENOMIC DNA]</scope>
    <source>
        <strain evidence="6 7">LMG 23085</strain>
    </source>
</reference>
<dbReference type="PANTHER" id="PTHR34382:SF7">
    <property type="entry name" value="PTS SYSTEM N,N'-DIACETYLCHITOBIOSE-SPECIFIC EIIA COMPONENT"/>
    <property type="match status" value="1"/>
</dbReference>
<evidence type="ECO:0008006" key="8">
    <source>
        <dbReference type="Google" id="ProtNLM"/>
    </source>
</evidence>
<evidence type="ECO:0000256" key="4">
    <source>
        <dbReference type="ARBA" id="ARBA00022683"/>
    </source>
</evidence>
<dbReference type="PIRSF" id="PIRSF000699">
    <property type="entry name" value="PTS_IILac_III"/>
    <property type="match status" value="1"/>
</dbReference>
<evidence type="ECO:0000313" key="7">
    <source>
        <dbReference type="Proteomes" id="UP000065511"/>
    </source>
</evidence>
<dbReference type="PROSITE" id="PS51095">
    <property type="entry name" value="PTS_EIIA_TYPE_3"/>
    <property type="match status" value="1"/>
</dbReference>
<evidence type="ECO:0000256" key="1">
    <source>
        <dbReference type="ARBA" id="ARBA00022448"/>
    </source>
</evidence>
<dbReference type="SUPFAM" id="SSF46973">
    <property type="entry name" value="Enzyme IIa from lactose specific PTS, IIa-lac"/>
    <property type="match status" value="1"/>
</dbReference>
<protein>
    <recommendedName>
        <fullName evidence="8">PTS cellobiose transporter subunit IIA</fullName>
    </recommendedName>
</protein>
<keyword evidence="3" id="KW-0808">Transferase</keyword>
<gene>
    <name evidence="6" type="ORF">ATZ33_09890</name>
</gene>
<name>A0ABM5WAD6_9ENTE</name>
<dbReference type="InterPro" id="IPR003188">
    <property type="entry name" value="PTS_IIA_lac/cel"/>
</dbReference>
<evidence type="ECO:0000256" key="3">
    <source>
        <dbReference type="ARBA" id="ARBA00022679"/>
    </source>
</evidence>
<dbReference type="Pfam" id="PF02255">
    <property type="entry name" value="PTS_IIA"/>
    <property type="match status" value="1"/>
</dbReference>
<keyword evidence="4" id="KW-0598">Phosphotransferase system</keyword>
<evidence type="ECO:0000313" key="6">
    <source>
        <dbReference type="EMBL" id="ALS01670.1"/>
    </source>
</evidence>
<dbReference type="InterPro" id="IPR036542">
    <property type="entry name" value="PTS_IIA_lac/cel_sf"/>
</dbReference>
<organism evidence="6 7">
    <name type="scientific">Enterococcus silesiacus</name>
    <dbReference type="NCBI Taxonomy" id="332949"/>
    <lineage>
        <taxon>Bacteria</taxon>
        <taxon>Bacillati</taxon>
        <taxon>Bacillota</taxon>
        <taxon>Bacilli</taxon>
        <taxon>Lactobacillales</taxon>
        <taxon>Enterococcaceae</taxon>
        <taxon>Enterococcus</taxon>
    </lineage>
</organism>
<proteinExistence type="predicted"/>
<keyword evidence="1" id="KW-0813">Transport</keyword>
<dbReference type="Gene3D" id="1.20.58.80">
    <property type="entry name" value="Phosphotransferase system, lactose/cellobiose-type IIA subunit"/>
    <property type="match status" value="1"/>
</dbReference>
<dbReference type="CDD" id="cd00215">
    <property type="entry name" value="PTS_IIA_lac"/>
    <property type="match status" value="1"/>
</dbReference>
<evidence type="ECO:0000256" key="5">
    <source>
        <dbReference type="PROSITE-ProRule" id="PRU00418"/>
    </source>
</evidence>
<keyword evidence="7" id="KW-1185">Reference proteome</keyword>
<feature type="modified residue" description="Phosphohistidine; by HPr" evidence="5">
    <location>
        <position position="75"/>
    </location>
</feature>
<dbReference type="Proteomes" id="UP000065511">
    <property type="component" value="Chromosome"/>
</dbReference>
<keyword evidence="2" id="KW-0762">Sugar transport</keyword>